<evidence type="ECO:0000313" key="3">
    <source>
        <dbReference type="Proteomes" id="UP000243719"/>
    </source>
</evidence>
<keyword evidence="3" id="KW-1185">Reference proteome</keyword>
<name>A0A1H2PPM3_9BURK</name>
<dbReference type="EMBL" id="FNLO01000005">
    <property type="protein sequence ID" value="SDV48674.1"/>
    <property type="molecule type" value="Genomic_DNA"/>
</dbReference>
<protein>
    <submittedName>
        <fullName evidence="2">Uncharacterized protein</fullName>
    </submittedName>
</protein>
<accession>A0A1H2PPM3</accession>
<dbReference type="AlphaFoldDB" id="A0A1H2PPM3"/>
<reference evidence="3" key="1">
    <citation type="submission" date="2016-09" db="EMBL/GenBank/DDBJ databases">
        <authorList>
            <person name="Varghese N."/>
            <person name="Submissions S."/>
        </authorList>
    </citation>
    <scope>NUCLEOTIDE SEQUENCE [LARGE SCALE GENOMIC DNA]</scope>
    <source>
        <strain evidence="3">JS23</strain>
    </source>
</reference>
<feature type="region of interest" description="Disordered" evidence="1">
    <location>
        <begin position="19"/>
        <end position="72"/>
    </location>
</feature>
<dbReference type="Proteomes" id="UP000243719">
    <property type="component" value="Unassembled WGS sequence"/>
</dbReference>
<evidence type="ECO:0000256" key="1">
    <source>
        <dbReference type="SAM" id="MobiDB-lite"/>
    </source>
</evidence>
<sequence>MCGRFFRVRIGVDYLEPLMNSARDPRGSASLDLFQSNRDISPETEQPVLKVDGPSWKGGASTLSGRRRAKCR</sequence>
<gene>
    <name evidence="2" type="ORF">SAMN05216551_105288</name>
</gene>
<proteinExistence type="predicted"/>
<organism evidence="2 3">
    <name type="scientific">Chitinasiproducens palmae</name>
    <dbReference type="NCBI Taxonomy" id="1770053"/>
    <lineage>
        <taxon>Bacteria</taxon>
        <taxon>Pseudomonadati</taxon>
        <taxon>Pseudomonadota</taxon>
        <taxon>Betaproteobacteria</taxon>
        <taxon>Burkholderiales</taxon>
        <taxon>Burkholderiaceae</taxon>
        <taxon>Chitinasiproducens</taxon>
    </lineage>
</organism>
<evidence type="ECO:0000313" key="2">
    <source>
        <dbReference type="EMBL" id="SDV48674.1"/>
    </source>
</evidence>